<evidence type="ECO:0000256" key="2">
    <source>
        <dbReference type="SAM" id="MobiDB-lite"/>
    </source>
</evidence>
<dbReference type="RefSeq" id="XP_021868755.1">
    <property type="nucleotide sequence ID" value="XM_022019186.1"/>
</dbReference>
<dbReference type="SUPFAM" id="SSF82153">
    <property type="entry name" value="FAS1 domain"/>
    <property type="match status" value="1"/>
</dbReference>
<reference evidence="5 6" key="1">
    <citation type="submission" date="2017-03" db="EMBL/GenBank/DDBJ databases">
        <title>Widespread Adenine N6-methylation of Active Genes in Fungi.</title>
        <authorList>
            <consortium name="DOE Joint Genome Institute"/>
            <person name="Mondo S.J."/>
            <person name="Dannebaum R.O."/>
            <person name="Kuo R.C."/>
            <person name="Louie K.B."/>
            <person name="Bewick A.J."/>
            <person name="Labutti K."/>
            <person name="Haridas S."/>
            <person name="Kuo A."/>
            <person name="Salamov A."/>
            <person name="Ahrendt S.R."/>
            <person name="Lau R."/>
            <person name="Bowen B.P."/>
            <person name="Lipzen A."/>
            <person name="Sullivan W."/>
            <person name="Andreopoulos W.B."/>
            <person name="Clum A."/>
            <person name="Lindquist E."/>
            <person name="Daum C."/>
            <person name="Northen T.R."/>
            <person name="Ramamoorthy G."/>
            <person name="Schmitz R.J."/>
            <person name="Gryganskyi A."/>
            <person name="Culley D."/>
            <person name="Magnuson J."/>
            <person name="James T.Y."/>
            <person name="O'Malley M.A."/>
            <person name="Stajich J.E."/>
            <person name="Spatafora J.W."/>
            <person name="Visel A."/>
            <person name="Grigoriev I.V."/>
        </authorList>
    </citation>
    <scope>NUCLEOTIDE SEQUENCE [LARGE SCALE GENOMIC DNA]</scope>
    <source>
        <strain evidence="5 6">NRRL Y-17943</strain>
    </source>
</reference>
<dbReference type="PANTHER" id="PTHR28156:SF1">
    <property type="entry name" value="FAS1 DOMAIN-CONTAINING PROTEIN YDR262W"/>
    <property type="match status" value="1"/>
</dbReference>
<keyword evidence="1 3" id="KW-0732">Signal</keyword>
<feature type="signal peptide" evidence="3">
    <location>
        <begin position="1"/>
        <end position="21"/>
    </location>
</feature>
<proteinExistence type="predicted"/>
<dbReference type="PANTHER" id="PTHR28156">
    <property type="entry name" value="FAS1 DOMAIN-CONTAINING PROTEIN YDR262W"/>
    <property type="match status" value="1"/>
</dbReference>
<dbReference type="EMBL" id="NBSH01000014">
    <property type="protein sequence ID" value="ORX34492.1"/>
    <property type="molecule type" value="Genomic_DNA"/>
</dbReference>
<feature type="region of interest" description="Disordered" evidence="2">
    <location>
        <begin position="34"/>
        <end position="67"/>
    </location>
</feature>
<dbReference type="InParanoid" id="A0A1Y1U908"/>
<dbReference type="InterPro" id="IPR040200">
    <property type="entry name" value="Mug57-like"/>
</dbReference>
<evidence type="ECO:0000259" key="4">
    <source>
        <dbReference type="PROSITE" id="PS50213"/>
    </source>
</evidence>
<evidence type="ECO:0000313" key="6">
    <source>
        <dbReference type="Proteomes" id="UP000193218"/>
    </source>
</evidence>
<dbReference type="Proteomes" id="UP000193218">
    <property type="component" value="Unassembled WGS sequence"/>
</dbReference>
<name>A0A1Y1U908_9TREE</name>
<dbReference type="PROSITE" id="PS50213">
    <property type="entry name" value="FAS1"/>
    <property type="match status" value="1"/>
</dbReference>
<keyword evidence="6" id="KW-1185">Reference proteome</keyword>
<gene>
    <name evidence="5" type="ORF">BD324DRAFT_683438</name>
</gene>
<evidence type="ECO:0000256" key="3">
    <source>
        <dbReference type="SAM" id="SignalP"/>
    </source>
</evidence>
<dbReference type="InterPro" id="IPR000782">
    <property type="entry name" value="FAS1_domain"/>
</dbReference>
<feature type="chain" id="PRO_5012892160" description="FAS1 domain-containing protein" evidence="3">
    <location>
        <begin position="22"/>
        <end position="211"/>
    </location>
</feature>
<organism evidence="5 6">
    <name type="scientific">Kockovaella imperatae</name>
    <dbReference type="NCBI Taxonomy" id="4999"/>
    <lineage>
        <taxon>Eukaryota</taxon>
        <taxon>Fungi</taxon>
        <taxon>Dikarya</taxon>
        <taxon>Basidiomycota</taxon>
        <taxon>Agaricomycotina</taxon>
        <taxon>Tremellomycetes</taxon>
        <taxon>Tremellales</taxon>
        <taxon>Cuniculitremaceae</taxon>
        <taxon>Kockovaella</taxon>
    </lineage>
</organism>
<dbReference type="AlphaFoldDB" id="A0A1Y1U908"/>
<dbReference type="OrthoDB" id="5551751at2759"/>
<feature type="domain" description="FAS1" evidence="4">
    <location>
        <begin position="70"/>
        <end position="208"/>
    </location>
</feature>
<evidence type="ECO:0000256" key="1">
    <source>
        <dbReference type="ARBA" id="ARBA00022729"/>
    </source>
</evidence>
<sequence>MRPSMILATTIIAATTSVIAARQLHLGVDSPSLSVDSPMIPSSDPSFPQPGSLGTDAGPSREVGKDGKWSHTLADALTMGRKAGVWWEYARDVSGVATRLQSKGTERTTVFVPVDSAMKRLTRKPHQNADGSTDEDSIQKNVDRFISAHVIPELVNLPTKSKVETLLPGLSIQVVKKNDGWIVQPGDIPVLEFNDVSNGRIVYMDGVISVD</sequence>
<dbReference type="Gene3D" id="2.30.180.10">
    <property type="entry name" value="FAS1 domain"/>
    <property type="match status" value="1"/>
</dbReference>
<accession>A0A1Y1U908</accession>
<dbReference type="InterPro" id="IPR036378">
    <property type="entry name" value="FAS1_dom_sf"/>
</dbReference>
<evidence type="ECO:0000313" key="5">
    <source>
        <dbReference type="EMBL" id="ORX34492.1"/>
    </source>
</evidence>
<protein>
    <recommendedName>
        <fullName evidence="4">FAS1 domain-containing protein</fullName>
    </recommendedName>
</protein>
<dbReference type="STRING" id="4999.A0A1Y1U908"/>
<comment type="caution">
    <text evidence="5">The sequence shown here is derived from an EMBL/GenBank/DDBJ whole genome shotgun (WGS) entry which is preliminary data.</text>
</comment>
<dbReference type="Pfam" id="PF02469">
    <property type="entry name" value="Fasciclin"/>
    <property type="match status" value="1"/>
</dbReference>
<dbReference type="GeneID" id="33560995"/>